<dbReference type="InterPro" id="IPR036390">
    <property type="entry name" value="WH_DNA-bd_sf"/>
</dbReference>
<dbReference type="SUPFAM" id="SSF46785">
    <property type="entry name" value="Winged helix' DNA-binding domain"/>
    <property type="match status" value="1"/>
</dbReference>
<organism evidence="2 3">
    <name type="scientific">Oceanobacillus profundus</name>
    <dbReference type="NCBI Taxonomy" id="372463"/>
    <lineage>
        <taxon>Bacteria</taxon>
        <taxon>Bacillati</taxon>
        <taxon>Bacillota</taxon>
        <taxon>Bacilli</taxon>
        <taxon>Bacillales</taxon>
        <taxon>Bacillaceae</taxon>
        <taxon>Oceanobacillus</taxon>
    </lineage>
</organism>
<name>A0A417YG27_9BACI</name>
<dbReference type="OrthoDB" id="2729610at2"/>
<dbReference type="InterPro" id="IPR011991">
    <property type="entry name" value="ArsR-like_HTH"/>
</dbReference>
<dbReference type="GO" id="GO:0003677">
    <property type="term" value="F:DNA binding"/>
    <property type="evidence" value="ECO:0007669"/>
    <property type="project" value="UniProtKB-KW"/>
</dbReference>
<dbReference type="Proteomes" id="UP000285456">
    <property type="component" value="Unassembled WGS sequence"/>
</dbReference>
<dbReference type="RefSeq" id="WP_095306995.1">
    <property type="nucleotide sequence ID" value="NZ_JAMAWL010000001.1"/>
</dbReference>
<sequence length="232" mass="26733">MDNTLKVTNVLSDPTRYHIYQYILKKHKDVSVIEIANHFDIHSNVARLHLSKLEEIKLITTYFKRSGKGGRPSKMYRLSESVIELSFPSRDYKTLSSIALEALLELGEIGEQALYATGKKYGHQFIDDFKIHHFNKLSIKEKLDILERATEELGLSPSFTYDEGNNNIHFHVNNCPFKELVMKNQTVVCHMHYLFLKGIFDVLFEGSTLTFEENMFTNNCGNCTYLANLSIV</sequence>
<accession>A0A417YG27</accession>
<comment type="caution">
    <text evidence="2">The sequence shown here is derived from an EMBL/GenBank/DDBJ whole genome shotgun (WGS) entry which is preliminary data.</text>
</comment>
<dbReference type="InterPro" id="IPR036388">
    <property type="entry name" value="WH-like_DNA-bd_sf"/>
</dbReference>
<dbReference type="Gene3D" id="1.10.10.10">
    <property type="entry name" value="Winged helix-like DNA-binding domain superfamily/Winged helix DNA-binding domain"/>
    <property type="match status" value="1"/>
</dbReference>
<protein>
    <submittedName>
        <fullName evidence="2">Transcriptional regulator</fullName>
    </submittedName>
</protein>
<dbReference type="Pfam" id="PF12840">
    <property type="entry name" value="HTH_20"/>
    <property type="match status" value="1"/>
</dbReference>
<gene>
    <name evidence="2" type="ORF">D1B32_13415</name>
</gene>
<dbReference type="EMBL" id="QWEH01000008">
    <property type="protein sequence ID" value="RHW31714.1"/>
    <property type="molecule type" value="Genomic_DNA"/>
</dbReference>
<keyword evidence="1" id="KW-0238">DNA-binding</keyword>
<evidence type="ECO:0000313" key="3">
    <source>
        <dbReference type="Proteomes" id="UP000285456"/>
    </source>
</evidence>
<dbReference type="CDD" id="cd00090">
    <property type="entry name" value="HTH_ARSR"/>
    <property type="match status" value="1"/>
</dbReference>
<proteinExistence type="predicted"/>
<keyword evidence="3" id="KW-1185">Reference proteome</keyword>
<evidence type="ECO:0000256" key="1">
    <source>
        <dbReference type="ARBA" id="ARBA00023125"/>
    </source>
</evidence>
<evidence type="ECO:0000313" key="2">
    <source>
        <dbReference type="EMBL" id="RHW31714.1"/>
    </source>
</evidence>
<dbReference type="AlphaFoldDB" id="A0A417YG27"/>
<reference evidence="2 3" key="1">
    <citation type="journal article" date="2007" name="Int. J. Syst. Evol. Microbiol.">
        <title>Oceanobacillus profundus sp. nov., isolated from a deep-sea sediment core.</title>
        <authorList>
            <person name="Kim Y.G."/>
            <person name="Choi D.H."/>
            <person name="Hyun S."/>
            <person name="Cho B.C."/>
        </authorList>
    </citation>
    <scope>NUCLEOTIDE SEQUENCE [LARGE SCALE GENOMIC DNA]</scope>
    <source>
        <strain evidence="2 3">DSM 18246</strain>
    </source>
</reference>